<evidence type="ECO:0000313" key="2">
    <source>
        <dbReference type="Proteomes" id="UP000184447"/>
    </source>
</evidence>
<sequence length="45" mass="5533">MSRLIDNSRTIYETLQSIKNGKFVMPAFQRQYVWGREQWRAKVWN</sequence>
<dbReference type="EMBL" id="FQXM01000007">
    <property type="protein sequence ID" value="SHH59672.1"/>
    <property type="molecule type" value="Genomic_DNA"/>
</dbReference>
<reference evidence="1 2" key="1">
    <citation type="submission" date="2016-11" db="EMBL/GenBank/DDBJ databases">
        <authorList>
            <person name="Jaros S."/>
            <person name="Januszkiewicz K."/>
            <person name="Wedrychowicz H."/>
        </authorList>
    </citation>
    <scope>NUCLEOTIDE SEQUENCE [LARGE SCALE GENOMIC DNA]</scope>
    <source>
        <strain evidence="1 2">DSM 8605</strain>
    </source>
</reference>
<dbReference type="AlphaFoldDB" id="A0A1M5U9G2"/>
<proteinExistence type="predicted"/>
<dbReference type="Proteomes" id="UP000184447">
    <property type="component" value="Unassembled WGS sequence"/>
</dbReference>
<accession>A0A1M5U9G2</accession>
<evidence type="ECO:0008006" key="3">
    <source>
        <dbReference type="Google" id="ProtNLM"/>
    </source>
</evidence>
<organism evidence="1 2">
    <name type="scientific">Clostridium grantii DSM 8605</name>
    <dbReference type="NCBI Taxonomy" id="1121316"/>
    <lineage>
        <taxon>Bacteria</taxon>
        <taxon>Bacillati</taxon>
        <taxon>Bacillota</taxon>
        <taxon>Clostridia</taxon>
        <taxon>Eubacteriales</taxon>
        <taxon>Clostridiaceae</taxon>
        <taxon>Clostridium</taxon>
    </lineage>
</organism>
<dbReference type="STRING" id="1121316.SAMN02745207_01660"/>
<protein>
    <recommendedName>
        <fullName evidence="3">DUF262 domain-containing protein</fullName>
    </recommendedName>
</protein>
<keyword evidence="2" id="KW-1185">Reference proteome</keyword>
<gene>
    <name evidence="1" type="ORF">SAMN02745207_01660</name>
</gene>
<name>A0A1M5U9G2_9CLOT</name>
<evidence type="ECO:0000313" key="1">
    <source>
        <dbReference type="EMBL" id="SHH59672.1"/>
    </source>
</evidence>